<evidence type="ECO:0000259" key="7">
    <source>
        <dbReference type="Pfam" id="PF05116"/>
    </source>
</evidence>
<dbReference type="Proteomes" id="UP001163152">
    <property type="component" value="Chromosome"/>
</dbReference>
<sequence>MKFLLVTDLDHTLVGDAQATLALNQKLAAMRDRLSLIYATGRSYLSARQLKHEAQLLEPDYWITGVGTEIYHQGNRDSVWAQQLSDNWQREQITALVQGFPDLIPQPDDAQNPWKISYFLHSSTADVILTTLRLQLVQANLPAKIIFSSNRDVDILPLSGDKGLAMTYVRQQLQLPSEAMLVCGDSGNDISLFQHATQGVIVRNAQPELLDWYRQSQQSPQSEFFRHYWAQSAHAWGILEALFYFRWL</sequence>
<dbReference type="InterPro" id="IPR012847">
    <property type="entry name" value="Sucrose_phosphatase_pln/cyn"/>
</dbReference>
<dbReference type="NCBIfam" id="TIGR01482">
    <property type="entry name" value="SPP-subfamily"/>
    <property type="match status" value="1"/>
</dbReference>
<evidence type="ECO:0000256" key="3">
    <source>
        <dbReference type="ARBA" id="ARBA00007211"/>
    </source>
</evidence>
<dbReference type="RefSeq" id="WP_268608380.1">
    <property type="nucleotide sequence ID" value="NZ_CP113797.1"/>
</dbReference>
<dbReference type="SUPFAM" id="SSF56784">
    <property type="entry name" value="HAD-like"/>
    <property type="match status" value="1"/>
</dbReference>
<dbReference type="SFLD" id="SFLDS00003">
    <property type="entry name" value="Haloacid_Dehalogenase"/>
    <property type="match status" value="1"/>
</dbReference>
<dbReference type="Gene3D" id="3.40.50.1000">
    <property type="entry name" value="HAD superfamily/HAD-like"/>
    <property type="match status" value="1"/>
</dbReference>
<evidence type="ECO:0000256" key="6">
    <source>
        <dbReference type="ARBA" id="ARBA00048036"/>
    </source>
</evidence>
<dbReference type="GO" id="GO:0050307">
    <property type="term" value="F:sucrose-phosphate phosphatase activity"/>
    <property type="evidence" value="ECO:0007669"/>
    <property type="project" value="UniProtKB-EC"/>
</dbReference>
<dbReference type="InterPro" id="IPR006379">
    <property type="entry name" value="HAD-SF_hydro_IIB"/>
</dbReference>
<dbReference type="NCBIfam" id="TIGR01485">
    <property type="entry name" value="SPP_plant-cyano"/>
    <property type="match status" value="1"/>
</dbReference>
<proteinExistence type="inferred from homology"/>
<dbReference type="Pfam" id="PF05116">
    <property type="entry name" value="S6PP"/>
    <property type="match status" value="1"/>
</dbReference>
<comment type="similarity">
    <text evidence="3">Belongs to the sucrose phosphatase family.</text>
</comment>
<dbReference type="InterPro" id="IPR006380">
    <property type="entry name" value="SPP-like_dom"/>
</dbReference>
<evidence type="ECO:0000313" key="9">
    <source>
        <dbReference type="Proteomes" id="UP001163152"/>
    </source>
</evidence>
<dbReference type="PANTHER" id="PTHR46521:SF4">
    <property type="entry name" value="SUCROSE-PHOSPHATASE 2-RELATED"/>
    <property type="match status" value="1"/>
</dbReference>
<dbReference type="PANTHER" id="PTHR46521">
    <property type="entry name" value="SUCROSE-PHOSPHATASE 2-RELATED"/>
    <property type="match status" value="1"/>
</dbReference>
<evidence type="ECO:0000256" key="1">
    <source>
        <dbReference type="ARBA" id="ARBA00001946"/>
    </source>
</evidence>
<comment type="catalytic activity">
    <reaction evidence="6">
        <text>sucrose 6(F)-phosphate + H2O = sucrose + phosphate</text>
        <dbReference type="Rhea" id="RHEA:19289"/>
        <dbReference type="ChEBI" id="CHEBI:15377"/>
        <dbReference type="ChEBI" id="CHEBI:17992"/>
        <dbReference type="ChEBI" id="CHEBI:43474"/>
        <dbReference type="ChEBI" id="CHEBI:57723"/>
        <dbReference type="EC" id="3.1.3.24"/>
    </reaction>
</comment>
<dbReference type="KEGG" id="tsin:OXH18_17335"/>
<gene>
    <name evidence="8" type="ORF">OXH18_17335</name>
</gene>
<feature type="domain" description="Sucrose phosphatase-like" evidence="7">
    <location>
        <begin position="2"/>
        <end position="246"/>
    </location>
</feature>
<comment type="pathway">
    <text evidence="2">Glycan biosynthesis; sucrose biosynthesis; sucrose from D-fructose 6-phosphate and UDP-alpha-D-glucose: step 2/2.</text>
</comment>
<dbReference type="Gene3D" id="3.90.1070.10">
    <property type="match status" value="1"/>
</dbReference>
<evidence type="ECO:0000256" key="4">
    <source>
        <dbReference type="ARBA" id="ARBA00013112"/>
    </source>
</evidence>
<protein>
    <recommendedName>
        <fullName evidence="4">sucrose-phosphate phosphatase</fullName>
        <ecNumber evidence="4">3.1.3.24</ecNumber>
    </recommendedName>
</protein>
<dbReference type="InterPro" id="IPR051518">
    <property type="entry name" value="Sucrose_Phosphatase"/>
</dbReference>
<dbReference type="GO" id="GO:0005986">
    <property type="term" value="P:sucrose biosynthetic process"/>
    <property type="evidence" value="ECO:0007669"/>
    <property type="project" value="InterPro"/>
</dbReference>
<comment type="cofactor">
    <cofactor evidence="1">
        <name>Mg(2+)</name>
        <dbReference type="ChEBI" id="CHEBI:18420"/>
    </cofactor>
</comment>
<organism evidence="8 9">
    <name type="scientific">Thermocoleostomius sinensis A174</name>
    <dbReference type="NCBI Taxonomy" id="2016057"/>
    <lineage>
        <taxon>Bacteria</taxon>
        <taxon>Bacillati</taxon>
        <taxon>Cyanobacteriota</taxon>
        <taxon>Cyanophyceae</taxon>
        <taxon>Oculatellales</taxon>
        <taxon>Oculatellaceae</taxon>
        <taxon>Thermocoleostomius</taxon>
    </lineage>
</organism>
<evidence type="ECO:0000256" key="5">
    <source>
        <dbReference type="ARBA" id="ARBA00022801"/>
    </source>
</evidence>
<dbReference type="NCBIfam" id="TIGR01484">
    <property type="entry name" value="HAD-SF-IIB"/>
    <property type="match status" value="1"/>
</dbReference>
<dbReference type="AlphaFoldDB" id="A0A9E9CAG8"/>
<dbReference type="EC" id="3.1.3.24" evidence="4"/>
<dbReference type="EMBL" id="CP113797">
    <property type="protein sequence ID" value="WAL58925.1"/>
    <property type="molecule type" value="Genomic_DNA"/>
</dbReference>
<reference evidence="8" key="1">
    <citation type="submission" date="2022-12" db="EMBL/GenBank/DDBJ databases">
        <title>Polyphasic identification of a Novel Hot-Spring Cyanobacterium Ocullathermofonsia sinensis gen nov. sp. nov. and Genomic Insights on its Adaptations to the Thermal Habitat.</title>
        <authorList>
            <person name="Daroch M."/>
            <person name="Tang J."/>
            <person name="Jiang Y."/>
        </authorList>
    </citation>
    <scope>NUCLEOTIDE SEQUENCE</scope>
    <source>
        <strain evidence="8">PKUAC-SCTA174</strain>
    </source>
</reference>
<accession>A0A9E9CAG8</accession>
<keyword evidence="9" id="KW-1185">Reference proteome</keyword>
<evidence type="ECO:0000256" key="2">
    <source>
        <dbReference type="ARBA" id="ARBA00005070"/>
    </source>
</evidence>
<dbReference type="SFLD" id="SFLDG01140">
    <property type="entry name" value="C2.B:_Phosphomannomutase_and_P"/>
    <property type="match status" value="1"/>
</dbReference>
<evidence type="ECO:0000313" key="8">
    <source>
        <dbReference type="EMBL" id="WAL58925.1"/>
    </source>
</evidence>
<dbReference type="SFLD" id="SFLDG01141">
    <property type="entry name" value="C2.B.1:_Sucrose_Phosphatase_Li"/>
    <property type="match status" value="1"/>
</dbReference>
<dbReference type="InterPro" id="IPR036412">
    <property type="entry name" value="HAD-like_sf"/>
</dbReference>
<keyword evidence="5 8" id="KW-0378">Hydrolase</keyword>
<name>A0A9E9CAG8_9CYAN</name>
<dbReference type="InterPro" id="IPR023214">
    <property type="entry name" value="HAD_sf"/>
</dbReference>
<dbReference type="GO" id="GO:0000287">
    <property type="term" value="F:magnesium ion binding"/>
    <property type="evidence" value="ECO:0007669"/>
    <property type="project" value="InterPro"/>
</dbReference>